<dbReference type="OrthoDB" id="1280581at2759"/>
<dbReference type="InterPro" id="IPR016197">
    <property type="entry name" value="Chromo-like_dom_sf"/>
</dbReference>
<dbReference type="PROSITE" id="PS50994">
    <property type="entry name" value="INTEGRASE"/>
    <property type="match status" value="1"/>
</dbReference>
<dbReference type="STRING" id="4097.A0A1S3XZY7"/>
<dbReference type="AlphaFoldDB" id="A0A1S3XZY7"/>
<accession>A0A1S3XZY7</accession>
<dbReference type="Pfam" id="PF24626">
    <property type="entry name" value="SH3_Tf2-1"/>
    <property type="match status" value="1"/>
</dbReference>
<dbReference type="GO" id="GO:0003676">
    <property type="term" value="F:nucleic acid binding"/>
    <property type="evidence" value="ECO:0007669"/>
    <property type="project" value="InterPro"/>
</dbReference>
<name>A0A1S3XZY7_TOBAC</name>
<dbReference type="PaxDb" id="4097-A0A1S3XZY7"/>
<dbReference type="KEGG" id="nta:107770618"/>
<organism evidence="2">
    <name type="scientific">Nicotiana tabacum</name>
    <name type="common">Common tobacco</name>
    <dbReference type="NCBI Taxonomy" id="4097"/>
    <lineage>
        <taxon>Eukaryota</taxon>
        <taxon>Viridiplantae</taxon>
        <taxon>Streptophyta</taxon>
        <taxon>Embryophyta</taxon>
        <taxon>Tracheophyta</taxon>
        <taxon>Spermatophyta</taxon>
        <taxon>Magnoliopsida</taxon>
        <taxon>eudicotyledons</taxon>
        <taxon>Gunneridae</taxon>
        <taxon>Pentapetalae</taxon>
        <taxon>asterids</taxon>
        <taxon>lamiids</taxon>
        <taxon>Solanales</taxon>
        <taxon>Solanaceae</taxon>
        <taxon>Nicotianoideae</taxon>
        <taxon>Nicotianeae</taxon>
        <taxon>Nicotiana</taxon>
    </lineage>
</organism>
<evidence type="ECO:0000313" key="2">
    <source>
        <dbReference type="RefSeq" id="XP_016445429.1"/>
    </source>
</evidence>
<feature type="domain" description="Integrase catalytic" evidence="1">
    <location>
        <begin position="1"/>
        <end position="159"/>
    </location>
</feature>
<dbReference type="Gene3D" id="3.30.420.10">
    <property type="entry name" value="Ribonuclease H-like superfamily/Ribonuclease H"/>
    <property type="match status" value="1"/>
</dbReference>
<reference evidence="2" key="1">
    <citation type="submission" date="2025-08" db="UniProtKB">
        <authorList>
            <consortium name="RefSeq"/>
        </authorList>
    </citation>
    <scope>IDENTIFICATION</scope>
</reference>
<dbReference type="PANTHER" id="PTHR45835:SF104">
    <property type="entry name" value="PROTEIN NYNRIN-LIKE"/>
    <property type="match status" value="1"/>
</dbReference>
<dbReference type="SUPFAM" id="SSF54160">
    <property type="entry name" value="Chromo domain-like"/>
    <property type="match status" value="1"/>
</dbReference>
<protein>
    <recommendedName>
        <fullName evidence="1">Integrase catalytic domain-containing protein</fullName>
    </recommendedName>
</protein>
<dbReference type="SUPFAM" id="SSF53098">
    <property type="entry name" value="Ribonuclease H-like"/>
    <property type="match status" value="1"/>
</dbReference>
<dbReference type="OMA" id="YIYYASH"/>
<gene>
    <name evidence="2" type="primary">LOC107770618</name>
</gene>
<dbReference type="InterPro" id="IPR012337">
    <property type="entry name" value="RNaseH-like_sf"/>
</dbReference>
<dbReference type="GO" id="GO:0015074">
    <property type="term" value="P:DNA integration"/>
    <property type="evidence" value="ECO:0007669"/>
    <property type="project" value="InterPro"/>
</dbReference>
<dbReference type="InterPro" id="IPR056924">
    <property type="entry name" value="SH3_Tf2-1"/>
</dbReference>
<dbReference type="InterPro" id="IPR036397">
    <property type="entry name" value="RNaseH_sf"/>
</dbReference>
<sequence>MDFIEGLPKSKNKDVILVVVDKMTKYAHSMALSHPYTAATIADLFWKRVHSLHGTREFIVTDRDKLFLKWWYNTNFHTSLRCTSFEALYGYPPLHLSIGPLLETIVPAAEDVVKRRQQMHQLLKDNPSKPYRQTSIALRKNVNLSSKYYVPYKVLARIGQVAYKLELPPDSKVQPVFHVSLFKRKVGNMVVMQTVLPSTSEDGYFLVKPVAILQRQMVKKNNAVVVKVLVQWSNLPPEDATWKDYHFIRPQFPDFDPHS</sequence>
<proteinExistence type="predicted"/>
<dbReference type="RefSeq" id="XP_016445429.1">
    <property type="nucleotide sequence ID" value="XM_016589943.1"/>
</dbReference>
<evidence type="ECO:0000259" key="1">
    <source>
        <dbReference type="PROSITE" id="PS50994"/>
    </source>
</evidence>
<dbReference type="PANTHER" id="PTHR45835">
    <property type="entry name" value="YALI0A06105P"/>
    <property type="match status" value="1"/>
</dbReference>
<dbReference type="InterPro" id="IPR001584">
    <property type="entry name" value="Integrase_cat-core"/>
</dbReference>